<keyword evidence="3" id="KW-1185">Reference proteome</keyword>
<evidence type="ECO:0000313" key="2">
    <source>
        <dbReference type="EMBL" id="GJT16624.1"/>
    </source>
</evidence>
<evidence type="ECO:0000313" key="3">
    <source>
        <dbReference type="Proteomes" id="UP001151760"/>
    </source>
</evidence>
<proteinExistence type="predicted"/>
<comment type="caution">
    <text evidence="2">The sequence shown here is derived from an EMBL/GenBank/DDBJ whole genome shotgun (WGS) entry which is preliminary data.</text>
</comment>
<dbReference type="Pfam" id="PF07727">
    <property type="entry name" value="RVT_2"/>
    <property type="match status" value="1"/>
</dbReference>
<sequence length="427" mass="48291">MSDLDDIEDIDLVMQLINEDQQVQGESSSRSRKAINRERDVAEARLMADYFGPSPKYLDYYFRRRYHMNRSLYLEIVQGLMGFSVIIKCTSAIRQLAYGTSPDALDEYLQIGEHLFDEFFSPSASVASPVPAVKAPTLVESTGTASSTSVDQDAPSLKTVSEESSSSVVIPTTVHSDTPILEHLNKVMVITLKWIYKVKLYELGGILKNKARLVARGYGQEEGIDFEESFAPMARLEAVRIFLAFAAYMNMIAPRAWYDLLSSFLLSQEFSQGTVDPTLFIKRDDKYILLDTLMVEKSKLDEDPQGKSIDPTHYRGMVGTLMYLTSSRLDLIYAVCMCARFFDEVQFVVNLDLIQRYSKRLHALLQIRDVKRTMNSTQLLWEFKSHELISYLKLKGFLSYVGIALLTITGGLDTALNLNDLLSCLEA</sequence>
<evidence type="ECO:0000259" key="1">
    <source>
        <dbReference type="Pfam" id="PF07727"/>
    </source>
</evidence>
<dbReference type="PANTHER" id="PTHR47150">
    <property type="entry name" value="OS12G0169200 PROTEIN"/>
    <property type="match status" value="1"/>
</dbReference>
<protein>
    <submittedName>
        <fullName evidence="2">Retrovirus-related pol polyprotein from transposon TNT 1-94</fullName>
    </submittedName>
</protein>
<feature type="domain" description="Reverse transcriptase Ty1/copia-type" evidence="1">
    <location>
        <begin position="187"/>
        <end position="250"/>
    </location>
</feature>
<dbReference type="Proteomes" id="UP001151760">
    <property type="component" value="Unassembled WGS sequence"/>
</dbReference>
<dbReference type="EMBL" id="BQNB010013490">
    <property type="protein sequence ID" value="GJT16624.1"/>
    <property type="molecule type" value="Genomic_DNA"/>
</dbReference>
<gene>
    <name evidence="2" type="ORF">Tco_0875330</name>
</gene>
<dbReference type="InterPro" id="IPR013103">
    <property type="entry name" value="RVT_2"/>
</dbReference>
<accession>A0ABQ5BQW7</accession>
<reference evidence="2" key="1">
    <citation type="journal article" date="2022" name="Int. J. Mol. Sci.">
        <title>Draft Genome of Tanacetum Coccineum: Genomic Comparison of Closely Related Tanacetum-Family Plants.</title>
        <authorList>
            <person name="Yamashiro T."/>
            <person name="Shiraishi A."/>
            <person name="Nakayama K."/>
            <person name="Satake H."/>
        </authorList>
    </citation>
    <scope>NUCLEOTIDE SEQUENCE</scope>
</reference>
<organism evidence="2 3">
    <name type="scientific">Tanacetum coccineum</name>
    <dbReference type="NCBI Taxonomy" id="301880"/>
    <lineage>
        <taxon>Eukaryota</taxon>
        <taxon>Viridiplantae</taxon>
        <taxon>Streptophyta</taxon>
        <taxon>Embryophyta</taxon>
        <taxon>Tracheophyta</taxon>
        <taxon>Spermatophyta</taxon>
        <taxon>Magnoliopsida</taxon>
        <taxon>eudicotyledons</taxon>
        <taxon>Gunneridae</taxon>
        <taxon>Pentapetalae</taxon>
        <taxon>asterids</taxon>
        <taxon>campanulids</taxon>
        <taxon>Asterales</taxon>
        <taxon>Asteraceae</taxon>
        <taxon>Asteroideae</taxon>
        <taxon>Anthemideae</taxon>
        <taxon>Anthemidinae</taxon>
        <taxon>Tanacetum</taxon>
    </lineage>
</organism>
<name>A0ABQ5BQW7_9ASTR</name>
<reference evidence="2" key="2">
    <citation type="submission" date="2022-01" db="EMBL/GenBank/DDBJ databases">
        <authorList>
            <person name="Yamashiro T."/>
            <person name="Shiraishi A."/>
            <person name="Satake H."/>
            <person name="Nakayama K."/>
        </authorList>
    </citation>
    <scope>NUCLEOTIDE SEQUENCE</scope>
</reference>
<dbReference type="PANTHER" id="PTHR47150:SF5">
    <property type="entry name" value="OS07G0546750 PROTEIN"/>
    <property type="match status" value="1"/>
</dbReference>